<keyword evidence="2" id="KW-1185">Reference proteome</keyword>
<name>A0ABS1CJZ5_9GAMM</name>
<gene>
    <name evidence="1" type="ORF">CKO31_16225</name>
</gene>
<dbReference type="Proteomes" id="UP000748752">
    <property type="component" value="Unassembled WGS sequence"/>
</dbReference>
<protein>
    <submittedName>
        <fullName evidence="1">Uncharacterized protein</fullName>
    </submittedName>
</protein>
<comment type="caution">
    <text evidence="1">The sequence shown here is derived from an EMBL/GenBank/DDBJ whole genome shotgun (WGS) entry which is preliminary data.</text>
</comment>
<accession>A0ABS1CJZ5</accession>
<dbReference type="RefSeq" id="WP_200239673.1">
    <property type="nucleotide sequence ID" value="NZ_NRRV01000043.1"/>
</dbReference>
<organism evidence="1 2">
    <name type="scientific">Thiohalocapsa halophila</name>
    <dbReference type="NCBI Taxonomy" id="69359"/>
    <lineage>
        <taxon>Bacteria</taxon>
        <taxon>Pseudomonadati</taxon>
        <taxon>Pseudomonadota</taxon>
        <taxon>Gammaproteobacteria</taxon>
        <taxon>Chromatiales</taxon>
        <taxon>Chromatiaceae</taxon>
        <taxon>Thiohalocapsa</taxon>
    </lineage>
</organism>
<dbReference type="Pfam" id="PF20099">
    <property type="entry name" value="DUF6489"/>
    <property type="match status" value="1"/>
</dbReference>
<evidence type="ECO:0000313" key="1">
    <source>
        <dbReference type="EMBL" id="MBK1632257.1"/>
    </source>
</evidence>
<evidence type="ECO:0000313" key="2">
    <source>
        <dbReference type="Proteomes" id="UP000748752"/>
    </source>
</evidence>
<dbReference type="EMBL" id="NRRV01000043">
    <property type="protein sequence ID" value="MBK1632257.1"/>
    <property type="molecule type" value="Genomic_DNA"/>
</dbReference>
<proteinExistence type="predicted"/>
<reference evidence="1 2" key="1">
    <citation type="journal article" date="2020" name="Microorganisms">
        <title>Osmotic Adaptation and Compatible Solute Biosynthesis of Phototrophic Bacteria as Revealed from Genome Analyses.</title>
        <authorList>
            <person name="Imhoff J.F."/>
            <person name="Rahn T."/>
            <person name="Kunzel S."/>
            <person name="Keller A."/>
            <person name="Neulinger S.C."/>
        </authorList>
    </citation>
    <scope>NUCLEOTIDE SEQUENCE [LARGE SCALE GENOMIC DNA]</scope>
    <source>
        <strain evidence="1 2">DSM 6210</strain>
    </source>
</reference>
<sequence>MKIHVDLDITPEEMRKLMGLPDVEAFQQQLLDDIRARMQAGAEGYDPLKLFQPYMASSLAGMDMMQKLFAAGLSGSTGGTGKGGDAE</sequence>
<dbReference type="InterPro" id="IPR045502">
    <property type="entry name" value="DUF6489"/>
</dbReference>